<gene>
    <name evidence="1" type="ORF">ACFSY7_15250</name>
</gene>
<proteinExistence type="predicted"/>
<accession>A0ABW5Y3D7</accession>
<organism evidence="1 2">
    <name type="scientific">Kurthia populi</name>
    <dbReference type="NCBI Taxonomy" id="1562132"/>
    <lineage>
        <taxon>Bacteria</taxon>
        <taxon>Bacillati</taxon>
        <taxon>Bacillota</taxon>
        <taxon>Bacilli</taxon>
        <taxon>Bacillales</taxon>
        <taxon>Caryophanaceae</taxon>
        <taxon>Kurthia</taxon>
    </lineage>
</organism>
<keyword evidence="2" id="KW-1185">Reference proteome</keyword>
<reference evidence="2" key="1">
    <citation type="journal article" date="2019" name="Int. J. Syst. Evol. Microbiol.">
        <title>The Global Catalogue of Microorganisms (GCM) 10K type strain sequencing project: providing services to taxonomists for standard genome sequencing and annotation.</title>
        <authorList>
            <consortium name="The Broad Institute Genomics Platform"/>
            <consortium name="The Broad Institute Genome Sequencing Center for Infectious Disease"/>
            <person name="Wu L."/>
            <person name="Ma J."/>
        </authorList>
    </citation>
    <scope>NUCLEOTIDE SEQUENCE [LARGE SCALE GENOMIC DNA]</scope>
    <source>
        <strain evidence="2">KCTC 33522</strain>
    </source>
</reference>
<evidence type="ECO:0000313" key="2">
    <source>
        <dbReference type="Proteomes" id="UP001597568"/>
    </source>
</evidence>
<comment type="caution">
    <text evidence="1">The sequence shown here is derived from an EMBL/GenBank/DDBJ whole genome shotgun (WGS) entry which is preliminary data.</text>
</comment>
<name>A0ABW5Y3D7_9BACL</name>
<dbReference type="Proteomes" id="UP001597568">
    <property type="component" value="Unassembled WGS sequence"/>
</dbReference>
<evidence type="ECO:0000313" key="1">
    <source>
        <dbReference type="EMBL" id="MFD2869848.1"/>
    </source>
</evidence>
<sequence length="131" mass="15083">MNIKVARSRRIMDRFNRSNLAEKQNRISSKHCMKCPHFGDGHVDKCAACPIFHQLTEIGDELTAISHKRKKAKKNKLLEKLKETGLTESNYLELRLSGLYDFEIYHSVGMSSTKFQTWKKETGLLEKAKGL</sequence>
<protein>
    <submittedName>
        <fullName evidence="1">Uncharacterized protein</fullName>
    </submittedName>
</protein>
<dbReference type="RefSeq" id="WP_380148476.1">
    <property type="nucleotide sequence ID" value="NZ_JBHUOR010000129.1"/>
</dbReference>
<dbReference type="EMBL" id="JBHUOR010000129">
    <property type="protein sequence ID" value="MFD2869848.1"/>
    <property type="molecule type" value="Genomic_DNA"/>
</dbReference>